<keyword evidence="3" id="KW-0234">DNA repair</keyword>
<dbReference type="GO" id="GO:0006310">
    <property type="term" value="P:DNA recombination"/>
    <property type="evidence" value="ECO:0007669"/>
    <property type="project" value="UniProtKB-KW"/>
</dbReference>
<dbReference type="AlphaFoldDB" id="A0A2H0WVC5"/>
<comment type="caution">
    <text evidence="5">The sequence shown here is derived from an EMBL/GenBank/DDBJ whole genome shotgun (WGS) entry which is preliminary data.</text>
</comment>
<dbReference type="Proteomes" id="UP000231198">
    <property type="component" value="Unassembled WGS sequence"/>
</dbReference>
<dbReference type="InterPro" id="IPR012340">
    <property type="entry name" value="NA-bd_OB-fold"/>
</dbReference>
<dbReference type="SUPFAM" id="SSF50249">
    <property type="entry name" value="Nucleic acid-binding proteins"/>
    <property type="match status" value="1"/>
</dbReference>
<gene>
    <name evidence="5" type="primary">recO</name>
    <name evidence="5" type="ORF">COT62_01495</name>
</gene>
<dbReference type="PANTHER" id="PTHR33991:SF1">
    <property type="entry name" value="DNA REPAIR PROTEIN RECO"/>
    <property type="match status" value="1"/>
</dbReference>
<dbReference type="NCBIfam" id="TIGR00613">
    <property type="entry name" value="reco"/>
    <property type="match status" value="1"/>
</dbReference>
<keyword evidence="2" id="KW-0233">DNA recombination</keyword>
<evidence type="ECO:0000313" key="5">
    <source>
        <dbReference type="EMBL" id="PIS15859.1"/>
    </source>
</evidence>
<proteinExistence type="predicted"/>
<organism evidence="5 6">
    <name type="scientific">Candidatus Roizmanbacteria bacterium CG09_land_8_20_14_0_10_41_9</name>
    <dbReference type="NCBI Taxonomy" id="1974850"/>
    <lineage>
        <taxon>Bacteria</taxon>
        <taxon>Candidatus Roizmaniibacteriota</taxon>
    </lineage>
</organism>
<sequence length="175" mass="20403">MLRAKRSEAIVLRKRTLLNKDVLLTFFSSEFGKIQVIAKGIKKITSRRSSHMQTANLVQILVQNKDERFFLQETSLTSAFSQIKNNDQKIQVLYFFLFTLERILPENQNESDVYKLSKQFLVALSRSDGCFSGLLTLYLNKMLRLLGYIQKDKELDDLKLFIEEIIHEKTPPLII</sequence>
<dbReference type="GO" id="GO:0006302">
    <property type="term" value="P:double-strand break repair"/>
    <property type="evidence" value="ECO:0007669"/>
    <property type="project" value="TreeGrafter"/>
</dbReference>
<dbReference type="Pfam" id="PF11967">
    <property type="entry name" value="RecO_N"/>
    <property type="match status" value="1"/>
</dbReference>
<name>A0A2H0WVC5_9BACT</name>
<feature type="domain" description="DNA replication/recombination mediator RecO N-terminal" evidence="4">
    <location>
        <begin position="6"/>
        <end position="79"/>
    </location>
</feature>
<dbReference type="InterPro" id="IPR022572">
    <property type="entry name" value="DNA_rep/recomb_RecO_N"/>
</dbReference>
<accession>A0A2H0WVC5</accession>
<dbReference type="InterPro" id="IPR003717">
    <property type="entry name" value="RecO"/>
</dbReference>
<keyword evidence="1" id="KW-0227">DNA damage</keyword>
<protein>
    <submittedName>
        <fullName evidence="5">DNA repair protein RecO</fullName>
    </submittedName>
</protein>
<dbReference type="GO" id="GO:0043590">
    <property type="term" value="C:bacterial nucleoid"/>
    <property type="evidence" value="ECO:0007669"/>
    <property type="project" value="TreeGrafter"/>
</dbReference>
<evidence type="ECO:0000256" key="3">
    <source>
        <dbReference type="ARBA" id="ARBA00023204"/>
    </source>
</evidence>
<evidence type="ECO:0000313" key="6">
    <source>
        <dbReference type="Proteomes" id="UP000231198"/>
    </source>
</evidence>
<dbReference type="Gene3D" id="2.40.50.140">
    <property type="entry name" value="Nucleic acid-binding proteins"/>
    <property type="match status" value="1"/>
</dbReference>
<evidence type="ECO:0000259" key="4">
    <source>
        <dbReference type="Pfam" id="PF11967"/>
    </source>
</evidence>
<evidence type="ECO:0000256" key="2">
    <source>
        <dbReference type="ARBA" id="ARBA00023172"/>
    </source>
</evidence>
<reference evidence="6" key="1">
    <citation type="submission" date="2017-09" db="EMBL/GenBank/DDBJ databases">
        <title>Depth-based differentiation of microbial function through sediment-hosted aquifers and enrichment of novel symbionts in the deep terrestrial subsurface.</title>
        <authorList>
            <person name="Probst A.J."/>
            <person name="Ladd B."/>
            <person name="Jarett J.K."/>
            <person name="Geller-Mcgrath D.E."/>
            <person name="Sieber C.M.K."/>
            <person name="Emerson J.B."/>
            <person name="Anantharaman K."/>
            <person name="Thomas B.C."/>
            <person name="Malmstrom R."/>
            <person name="Stieglmeier M."/>
            <person name="Klingl A."/>
            <person name="Woyke T."/>
            <person name="Ryan C.M."/>
            <person name="Banfield J.F."/>
        </authorList>
    </citation>
    <scope>NUCLEOTIDE SEQUENCE [LARGE SCALE GENOMIC DNA]</scope>
</reference>
<dbReference type="EMBL" id="PEZG01000032">
    <property type="protein sequence ID" value="PIS15859.1"/>
    <property type="molecule type" value="Genomic_DNA"/>
</dbReference>
<dbReference type="PANTHER" id="PTHR33991">
    <property type="entry name" value="DNA REPAIR PROTEIN RECO"/>
    <property type="match status" value="1"/>
</dbReference>
<evidence type="ECO:0000256" key="1">
    <source>
        <dbReference type="ARBA" id="ARBA00022763"/>
    </source>
</evidence>